<evidence type="ECO:0000256" key="3">
    <source>
        <dbReference type="ARBA" id="ARBA00009592"/>
    </source>
</evidence>
<accession>A0AAE1XWI9</accession>
<organism evidence="16 17">
    <name type="scientific">Sesamum alatum</name>
    <dbReference type="NCBI Taxonomy" id="300844"/>
    <lineage>
        <taxon>Eukaryota</taxon>
        <taxon>Viridiplantae</taxon>
        <taxon>Streptophyta</taxon>
        <taxon>Embryophyta</taxon>
        <taxon>Tracheophyta</taxon>
        <taxon>Spermatophyta</taxon>
        <taxon>Magnoliopsida</taxon>
        <taxon>eudicotyledons</taxon>
        <taxon>Gunneridae</taxon>
        <taxon>Pentapetalae</taxon>
        <taxon>asterids</taxon>
        <taxon>lamiids</taxon>
        <taxon>Lamiales</taxon>
        <taxon>Pedaliaceae</taxon>
        <taxon>Sesamum</taxon>
    </lineage>
</organism>
<dbReference type="InterPro" id="IPR032675">
    <property type="entry name" value="LRR_dom_sf"/>
</dbReference>
<dbReference type="EMBL" id="JACGWO010000009">
    <property type="protein sequence ID" value="KAK4418917.1"/>
    <property type="molecule type" value="Genomic_DNA"/>
</dbReference>
<keyword evidence="8" id="KW-0677">Repeat</keyword>
<comment type="similarity">
    <text evidence="3">Belongs to the RLP family.</text>
</comment>
<evidence type="ECO:0000256" key="9">
    <source>
        <dbReference type="ARBA" id="ARBA00022989"/>
    </source>
</evidence>
<dbReference type="FunFam" id="3.80.10.10:FF:000213">
    <property type="entry name" value="Tyrosine-sulfated glycopeptide receptor 1"/>
    <property type="match status" value="1"/>
</dbReference>
<keyword evidence="4" id="KW-1003">Cell membrane</keyword>
<dbReference type="GO" id="GO:0051707">
    <property type="term" value="P:response to other organism"/>
    <property type="evidence" value="ECO:0007669"/>
    <property type="project" value="UniProtKB-ARBA"/>
</dbReference>
<keyword evidence="10 13" id="KW-0472">Membrane</keyword>
<dbReference type="SMART" id="SM00369">
    <property type="entry name" value="LRR_TYP"/>
    <property type="match status" value="11"/>
</dbReference>
<evidence type="ECO:0000256" key="2">
    <source>
        <dbReference type="ARBA" id="ARBA00004479"/>
    </source>
</evidence>
<keyword evidence="12" id="KW-0325">Glycoprotein</keyword>
<dbReference type="Proteomes" id="UP001293254">
    <property type="component" value="Unassembled WGS sequence"/>
</dbReference>
<feature type="transmembrane region" description="Helical" evidence="13">
    <location>
        <begin position="992"/>
        <end position="1013"/>
    </location>
</feature>
<keyword evidence="9 13" id="KW-1133">Transmembrane helix</keyword>
<dbReference type="Gene3D" id="3.80.10.10">
    <property type="entry name" value="Ribonuclease Inhibitor"/>
    <property type="match status" value="5"/>
</dbReference>
<dbReference type="InterPro" id="IPR013210">
    <property type="entry name" value="LRR_N_plant-typ"/>
</dbReference>
<gene>
    <name evidence="16" type="ORF">Salat_2304500</name>
</gene>
<sequence length="1042" mass="115930">MFPSVIFFILLFFSNSDLGINLTFVSGQCLHGQKELLLELRTNLTYGSSSTKLVQWNESIDCCRWAGVKCDTRGRVSSLDLSGESISGGINDAGSSLFRLVFLENLSLAQNYFGYSVLPFGFGKLTELSYLNLSNSGFSGQIPLDFTNLTRLVVLDLTDTYFSSLTLENPDLKRLIQNFTRLRELYLDGLNISANGHEWCNAISSSLPNLRVLSLSDAYLTGPLDSSLLKLRSLSVIRLDGNSFSSPLPEFFAEFPSLRVLTMSFCGLSGVIPAKLFQVKSLETLDLSRNSDLEGSLPEFPLNSSLQTLSLSYTKFSGNVSQLGSLRMLSDVGLRYCSFSGPIPSSIKNLTQLVNLDLSTNQFVGSVPSFAFLKNLEWIDLSGNRLTGRIPDNLWEGLEKLEFLDLSQNSLEGELPASLFDLPSLKAIHLSNNSFSGVIRDSLNSSSSPLEDLELNLNNFEGPIPQFLFELQNLSSLCLSSNKFKGSLQLTDFRNLTYLDLSYNHLSVHVNETVPIVSLFPRLGTLMLASCNLQKFPLLRNLSTLMELDLSDNQLRGEIPNWLWEVSNGFLRSINLSHNQFSRLQEPYEFRSHYYLDLHSNMLRGKIPVPPSAAVFVDMSSNNFSSPLPANVGYLLRSAFFFSLANNKIVGTIPPSLCNATHLRILDLSNNRLHGRPPSCLFDNTLGVLNFRRNNLSGDIPDTFPVGCGLGTLDLSMNVLHGEVPKSLVRCTEMEVLNLGNNDLKGNFPCWLKNLTRLRVLVLSNNKFHGNISCVGDSITWPNLQIVNIASNEFSGVLPENLFKDLKALTVDQDRLDYLNFRYTSVDHIYYQDSVTLILKGQGVEMGKILNIFTSLDFSNNHFQGIIPETIGELKSLHVLNLSHNALSSHIPGSIGNLEKLESLDLSFNNLGGEIPQQLASITFLSFLNLSYNKLVGRIPQGSQMQTFPESSYLGNDGLCGFPLKRTCTDSGSPRSSSSEEDDQNSSIEHGIYVSVALGFVVGVGVIFWPLVFSKRWRKCYNKNVNKVVFLVLRRQLENEDW</sequence>
<keyword evidence="17" id="KW-1185">Reference proteome</keyword>
<evidence type="ECO:0000313" key="17">
    <source>
        <dbReference type="Proteomes" id="UP001293254"/>
    </source>
</evidence>
<comment type="subcellular location">
    <subcellularLocation>
        <location evidence="1">Cell membrane</location>
        <topology evidence="1">Single-pass membrane protein</topology>
    </subcellularLocation>
    <subcellularLocation>
        <location evidence="2">Membrane</location>
        <topology evidence="2">Single-pass type I membrane protein</topology>
    </subcellularLocation>
</comment>
<dbReference type="FunFam" id="3.80.10.10:FF:000095">
    <property type="entry name" value="LRR receptor-like serine/threonine-protein kinase GSO1"/>
    <property type="match status" value="1"/>
</dbReference>
<evidence type="ECO:0000256" key="1">
    <source>
        <dbReference type="ARBA" id="ARBA00004162"/>
    </source>
</evidence>
<dbReference type="PANTHER" id="PTHR27000">
    <property type="entry name" value="LEUCINE-RICH REPEAT RECEPTOR-LIKE PROTEIN KINASE FAMILY PROTEIN-RELATED"/>
    <property type="match status" value="1"/>
</dbReference>
<dbReference type="GO" id="GO:0005886">
    <property type="term" value="C:plasma membrane"/>
    <property type="evidence" value="ECO:0007669"/>
    <property type="project" value="UniProtKB-SubCell"/>
</dbReference>
<dbReference type="InterPro" id="IPR003591">
    <property type="entry name" value="Leu-rich_rpt_typical-subtyp"/>
</dbReference>
<dbReference type="GO" id="GO:0006952">
    <property type="term" value="P:defense response"/>
    <property type="evidence" value="ECO:0007669"/>
    <property type="project" value="UniProtKB-ARBA"/>
</dbReference>
<keyword evidence="7 14" id="KW-0732">Signal</keyword>
<dbReference type="Pfam" id="PF00560">
    <property type="entry name" value="LRR_1"/>
    <property type="match status" value="7"/>
</dbReference>
<proteinExistence type="inferred from homology"/>
<reference evidence="16" key="1">
    <citation type="submission" date="2020-06" db="EMBL/GenBank/DDBJ databases">
        <authorList>
            <person name="Li T."/>
            <person name="Hu X."/>
            <person name="Zhang T."/>
            <person name="Song X."/>
            <person name="Zhang H."/>
            <person name="Dai N."/>
            <person name="Sheng W."/>
            <person name="Hou X."/>
            <person name="Wei L."/>
        </authorList>
    </citation>
    <scope>NUCLEOTIDE SEQUENCE</scope>
    <source>
        <strain evidence="16">3651</strain>
        <tissue evidence="16">Leaf</tissue>
    </source>
</reference>
<comment type="caution">
    <text evidence="16">The sequence shown here is derived from an EMBL/GenBank/DDBJ whole genome shotgun (WGS) entry which is preliminary data.</text>
</comment>
<dbReference type="PRINTS" id="PR00019">
    <property type="entry name" value="LEURICHRPT"/>
</dbReference>
<evidence type="ECO:0000256" key="12">
    <source>
        <dbReference type="ARBA" id="ARBA00023180"/>
    </source>
</evidence>
<dbReference type="AlphaFoldDB" id="A0AAE1XWI9"/>
<feature type="domain" description="Leucine-rich repeat-containing N-terminal plant-type" evidence="15">
    <location>
        <begin position="32"/>
        <end position="71"/>
    </location>
</feature>
<feature type="chain" id="PRO_5042002235" evidence="14">
    <location>
        <begin position="20"/>
        <end position="1042"/>
    </location>
</feature>
<evidence type="ECO:0000256" key="8">
    <source>
        <dbReference type="ARBA" id="ARBA00022737"/>
    </source>
</evidence>
<evidence type="ECO:0000256" key="7">
    <source>
        <dbReference type="ARBA" id="ARBA00022729"/>
    </source>
</evidence>
<evidence type="ECO:0000256" key="5">
    <source>
        <dbReference type="ARBA" id="ARBA00022614"/>
    </source>
</evidence>
<evidence type="ECO:0000256" key="10">
    <source>
        <dbReference type="ARBA" id="ARBA00023136"/>
    </source>
</evidence>
<protein>
    <submittedName>
        <fullName evidence="16">Receptor-like protein 6</fullName>
    </submittedName>
</protein>
<keyword evidence="5" id="KW-0433">Leucine-rich repeat</keyword>
<evidence type="ECO:0000256" key="14">
    <source>
        <dbReference type="SAM" id="SignalP"/>
    </source>
</evidence>
<feature type="signal peptide" evidence="14">
    <location>
        <begin position="1"/>
        <end position="19"/>
    </location>
</feature>
<dbReference type="PANTHER" id="PTHR27000:SF662">
    <property type="entry name" value="LEUCINE-RICH REPEAT (LRR) FAMILY PROTEIN"/>
    <property type="match status" value="1"/>
</dbReference>
<dbReference type="Pfam" id="PF08263">
    <property type="entry name" value="LRRNT_2"/>
    <property type="match status" value="1"/>
</dbReference>
<evidence type="ECO:0000256" key="11">
    <source>
        <dbReference type="ARBA" id="ARBA00023170"/>
    </source>
</evidence>
<dbReference type="Pfam" id="PF13855">
    <property type="entry name" value="LRR_8"/>
    <property type="match status" value="1"/>
</dbReference>
<keyword evidence="11 16" id="KW-0675">Receptor</keyword>
<evidence type="ECO:0000259" key="15">
    <source>
        <dbReference type="Pfam" id="PF08263"/>
    </source>
</evidence>
<dbReference type="InterPro" id="IPR001611">
    <property type="entry name" value="Leu-rich_rpt"/>
</dbReference>
<evidence type="ECO:0000256" key="6">
    <source>
        <dbReference type="ARBA" id="ARBA00022692"/>
    </source>
</evidence>
<evidence type="ECO:0000256" key="13">
    <source>
        <dbReference type="SAM" id="Phobius"/>
    </source>
</evidence>
<dbReference type="SUPFAM" id="SSF52058">
    <property type="entry name" value="L domain-like"/>
    <property type="match status" value="3"/>
</dbReference>
<evidence type="ECO:0000256" key="4">
    <source>
        <dbReference type="ARBA" id="ARBA00022475"/>
    </source>
</evidence>
<keyword evidence="6 13" id="KW-0812">Transmembrane</keyword>
<evidence type="ECO:0000313" key="16">
    <source>
        <dbReference type="EMBL" id="KAK4418917.1"/>
    </source>
</evidence>
<reference evidence="16" key="2">
    <citation type="journal article" date="2024" name="Plant">
        <title>Genomic evolution and insights into agronomic trait innovations of Sesamum species.</title>
        <authorList>
            <person name="Miao H."/>
            <person name="Wang L."/>
            <person name="Qu L."/>
            <person name="Liu H."/>
            <person name="Sun Y."/>
            <person name="Le M."/>
            <person name="Wang Q."/>
            <person name="Wei S."/>
            <person name="Zheng Y."/>
            <person name="Lin W."/>
            <person name="Duan Y."/>
            <person name="Cao H."/>
            <person name="Xiong S."/>
            <person name="Wang X."/>
            <person name="Wei L."/>
            <person name="Li C."/>
            <person name="Ma Q."/>
            <person name="Ju M."/>
            <person name="Zhao R."/>
            <person name="Li G."/>
            <person name="Mu C."/>
            <person name="Tian Q."/>
            <person name="Mei H."/>
            <person name="Zhang T."/>
            <person name="Gao T."/>
            <person name="Zhang H."/>
        </authorList>
    </citation>
    <scope>NUCLEOTIDE SEQUENCE</scope>
    <source>
        <strain evidence="16">3651</strain>
    </source>
</reference>
<name>A0AAE1XWI9_9LAMI</name>